<dbReference type="Proteomes" id="UP001151478">
    <property type="component" value="Unassembled WGS sequence"/>
</dbReference>
<dbReference type="RefSeq" id="WP_265724025.1">
    <property type="nucleotide sequence ID" value="NZ_JAOSLC020000002.1"/>
</dbReference>
<gene>
    <name evidence="3" type="ORF">N5A56_001920</name>
</gene>
<comment type="caution">
    <text evidence="3">The sequence shown here is derived from an EMBL/GenBank/DDBJ whole genome shotgun (WGS) entry which is preliminary data.</text>
</comment>
<keyword evidence="2" id="KW-0472">Membrane</keyword>
<feature type="transmembrane region" description="Helical" evidence="2">
    <location>
        <begin position="7"/>
        <end position="30"/>
    </location>
</feature>
<keyword evidence="2" id="KW-1133">Transmembrane helix</keyword>
<keyword evidence="2" id="KW-0812">Transmembrane</keyword>
<sequence>MIGLLKTILYILFFFYAFKFLARLFAPFLVKKAAETMQRKAEQQFGNQQQKSTIKKGETIIDKAPQNNQQSKNSVGEYVDFEEID</sequence>
<organism evidence="3 4">
    <name type="scientific">Polaribacter ponticola</name>
    <dbReference type="NCBI Taxonomy" id="2978475"/>
    <lineage>
        <taxon>Bacteria</taxon>
        <taxon>Pseudomonadati</taxon>
        <taxon>Bacteroidota</taxon>
        <taxon>Flavobacteriia</taxon>
        <taxon>Flavobacteriales</taxon>
        <taxon>Flavobacteriaceae</taxon>
    </lineage>
</organism>
<protein>
    <submittedName>
        <fullName evidence="3">DUF4834 family protein</fullName>
    </submittedName>
</protein>
<evidence type="ECO:0000313" key="3">
    <source>
        <dbReference type="EMBL" id="MDD7913261.1"/>
    </source>
</evidence>
<accession>A0ABT5S6X1</accession>
<dbReference type="EMBL" id="JAOSLC020000002">
    <property type="protein sequence ID" value="MDD7913261.1"/>
    <property type="molecule type" value="Genomic_DNA"/>
</dbReference>
<feature type="compositionally biased region" description="Polar residues" evidence="1">
    <location>
        <begin position="65"/>
        <end position="74"/>
    </location>
</feature>
<dbReference type="Pfam" id="PF16118">
    <property type="entry name" value="DUF4834"/>
    <property type="match status" value="1"/>
</dbReference>
<evidence type="ECO:0000256" key="2">
    <source>
        <dbReference type="SAM" id="Phobius"/>
    </source>
</evidence>
<evidence type="ECO:0000256" key="1">
    <source>
        <dbReference type="SAM" id="MobiDB-lite"/>
    </source>
</evidence>
<proteinExistence type="predicted"/>
<feature type="region of interest" description="Disordered" evidence="1">
    <location>
        <begin position="61"/>
        <end position="85"/>
    </location>
</feature>
<evidence type="ECO:0000313" key="4">
    <source>
        <dbReference type="Proteomes" id="UP001151478"/>
    </source>
</evidence>
<name>A0ABT5S6X1_9FLAO</name>
<dbReference type="InterPro" id="IPR032272">
    <property type="entry name" value="DUF4834"/>
</dbReference>
<reference evidence="3" key="1">
    <citation type="submission" date="2023-02" db="EMBL/GenBank/DDBJ databases">
        <title>Polaribacter ponticola sp. nov., isolated from seawater.</title>
        <authorList>
            <person name="Baek J.H."/>
            <person name="Kim J.M."/>
            <person name="Choi D.G."/>
            <person name="Jeon C.O."/>
        </authorList>
    </citation>
    <scope>NUCLEOTIDE SEQUENCE</scope>
    <source>
        <strain evidence="3">MSW5</strain>
    </source>
</reference>
<keyword evidence="4" id="KW-1185">Reference proteome</keyword>